<dbReference type="PANTHER" id="PTHR45632">
    <property type="entry name" value="LD33804P"/>
    <property type="match status" value="1"/>
</dbReference>
<dbReference type="InterPro" id="IPR011043">
    <property type="entry name" value="Gal_Oxase/kelch_b-propeller"/>
</dbReference>
<evidence type="ECO:0000313" key="1">
    <source>
        <dbReference type="EMBL" id="MDP5273004.1"/>
    </source>
</evidence>
<dbReference type="Pfam" id="PF01344">
    <property type="entry name" value="Kelch_1"/>
    <property type="match status" value="4"/>
</dbReference>
<reference evidence="1 2" key="1">
    <citation type="submission" date="2023-08" db="EMBL/GenBank/DDBJ databases">
        <authorList>
            <person name="Park J.-S."/>
        </authorList>
    </citation>
    <scope>NUCLEOTIDE SEQUENCE [LARGE SCALE GENOMIC DNA]</scope>
    <source>
        <strain evidence="1 2">2205SS18-9</strain>
    </source>
</reference>
<dbReference type="RefSeq" id="WP_305990299.1">
    <property type="nucleotide sequence ID" value="NZ_JAVAMP010000001.1"/>
</dbReference>
<dbReference type="PANTHER" id="PTHR45632:SF26">
    <property type="entry name" value="BTB DOMAIN-CONTAINING PROTEIN"/>
    <property type="match status" value="1"/>
</dbReference>
<evidence type="ECO:0000313" key="2">
    <source>
        <dbReference type="Proteomes" id="UP001231941"/>
    </source>
</evidence>
<proteinExistence type="predicted"/>
<dbReference type="SMART" id="SM00612">
    <property type="entry name" value="Kelch"/>
    <property type="match status" value="6"/>
</dbReference>
<organism evidence="1 2">
    <name type="scientific">Chengkuizengella axinellae</name>
    <dbReference type="NCBI Taxonomy" id="3064388"/>
    <lineage>
        <taxon>Bacteria</taxon>
        <taxon>Bacillati</taxon>
        <taxon>Bacillota</taxon>
        <taxon>Bacilli</taxon>
        <taxon>Bacillales</taxon>
        <taxon>Paenibacillaceae</taxon>
        <taxon>Chengkuizengella</taxon>
    </lineage>
</organism>
<dbReference type="Gene3D" id="2.120.10.80">
    <property type="entry name" value="Kelch-type beta propeller"/>
    <property type="match status" value="2"/>
</dbReference>
<dbReference type="EMBL" id="JAVAMP010000001">
    <property type="protein sequence ID" value="MDP5273004.1"/>
    <property type="molecule type" value="Genomic_DNA"/>
</dbReference>
<dbReference type="SUPFAM" id="SSF50965">
    <property type="entry name" value="Galactose oxidase, central domain"/>
    <property type="match status" value="2"/>
</dbReference>
<dbReference type="PROSITE" id="PS51257">
    <property type="entry name" value="PROKAR_LIPOPROTEIN"/>
    <property type="match status" value="1"/>
</dbReference>
<dbReference type="Proteomes" id="UP001231941">
    <property type="component" value="Unassembled WGS sequence"/>
</dbReference>
<comment type="caution">
    <text evidence="1">The sequence shown here is derived from an EMBL/GenBank/DDBJ whole genome shotgun (WGS) entry which is preliminary data.</text>
</comment>
<sequence length="489" mass="55961">MRFLILIIICVIGLIGCSNQTPDSTSDISDGLPLPWLNYSDEKYVYDEHIDSREFNINVVSTSNFTDTNDYRPGLEIYIELSTGDLFVEEKSDKVMEWIRFKKVETNSTRKDIDELVAVNQHLKNPITFNDNNLNKSDLWLNAAPMIYKGFDHTQVIDGKIYAVGGGSNNQGLEIYDPKLDTWVKAANIESMNEDRYILNTIIMEGKIYAIGAFENRLYYDQYAGDNHEAKEVYVYNPVTDHWIQLASMNHERLGFKSVVLNGKLYVFGGYQGTQSISSVEVYDPKANTWTELANMHESRAPGQIEVINGKIYVVGGGYCDSPTTGDDHVCWGISRNNIEVYDPKANTWTVETNIPESRDINLTTVINEKIYIFGGYDDSAYTYLKRVDLYDPLKKVWKQASNMNYGRRFGSMESYGEKIYIIGEAKSKVYDEGQLFNVEIYDPQLNQWTELTKMNTEMNHFKTEIIDGELYVIGINQIEKIDLNAINN</sequence>
<protein>
    <submittedName>
        <fullName evidence="1">Kelch repeat-containing protein</fullName>
    </submittedName>
</protein>
<accession>A0ABT9IUH7</accession>
<gene>
    <name evidence="1" type="ORF">Q5Y73_02705</name>
</gene>
<dbReference type="InterPro" id="IPR015915">
    <property type="entry name" value="Kelch-typ_b-propeller"/>
</dbReference>
<keyword evidence="2" id="KW-1185">Reference proteome</keyword>
<dbReference type="InterPro" id="IPR006652">
    <property type="entry name" value="Kelch_1"/>
</dbReference>
<name>A0ABT9IUH7_9BACL</name>